<gene>
    <name evidence="2" type="ORF">GBG19_08715</name>
</gene>
<accession>A0A6L4WSJ4</accession>
<dbReference type="AlphaFoldDB" id="A0A6L4WSJ4"/>
<sequence length="193" mass="22386">MDQRSKCFEKPKKIYAVRGPKTRKILLENNIDCPEVYGDPALLLPRVYNPKIKKCYKYGIIPHYVDADNPFLEKIENRKDVLIIDILNENPFNTVDEILSCENIISSSLHGIIVADAYNIPSLWIEFSDKVIGSGFKFYDYFESVKKNVSSSFRIDAKTEFIELIENINSEKIDIDLDKLIKSCPFDIKYLNY</sequence>
<dbReference type="RefSeq" id="WP_152279762.1">
    <property type="nucleotide sequence ID" value="NZ_WFKK01000023.1"/>
</dbReference>
<organism evidence="2 3">
    <name type="scientific">Poseidonibacter ostreae</name>
    <dbReference type="NCBI Taxonomy" id="2654171"/>
    <lineage>
        <taxon>Bacteria</taxon>
        <taxon>Pseudomonadati</taxon>
        <taxon>Campylobacterota</taxon>
        <taxon>Epsilonproteobacteria</taxon>
        <taxon>Campylobacterales</taxon>
        <taxon>Arcobacteraceae</taxon>
        <taxon>Poseidonibacter</taxon>
    </lineage>
</organism>
<protein>
    <recommendedName>
        <fullName evidence="1">Polysaccharide pyruvyl transferase domain-containing protein</fullName>
    </recommendedName>
</protein>
<reference evidence="2 3" key="1">
    <citation type="submission" date="2019-10" db="EMBL/GenBank/DDBJ databases">
        <title>Poseidonibacter ostreae sp. nov., isolated from the gut of the Ostrea denselamellosa.</title>
        <authorList>
            <person name="Choi A."/>
        </authorList>
    </citation>
    <scope>NUCLEOTIDE SEQUENCE [LARGE SCALE GENOMIC DNA]</scope>
    <source>
        <strain evidence="2 3">SJOD-M-33</strain>
    </source>
</reference>
<evidence type="ECO:0000313" key="2">
    <source>
        <dbReference type="EMBL" id="KAB7888580.1"/>
    </source>
</evidence>
<proteinExistence type="predicted"/>
<comment type="caution">
    <text evidence="2">The sequence shown here is derived from an EMBL/GenBank/DDBJ whole genome shotgun (WGS) entry which is preliminary data.</text>
</comment>
<dbReference type="Proteomes" id="UP000472839">
    <property type="component" value="Unassembled WGS sequence"/>
</dbReference>
<evidence type="ECO:0000313" key="3">
    <source>
        <dbReference type="Proteomes" id="UP000472839"/>
    </source>
</evidence>
<evidence type="ECO:0000259" key="1">
    <source>
        <dbReference type="Pfam" id="PF04230"/>
    </source>
</evidence>
<dbReference type="EMBL" id="WFKK01000023">
    <property type="protein sequence ID" value="KAB7888580.1"/>
    <property type="molecule type" value="Genomic_DNA"/>
</dbReference>
<name>A0A6L4WSJ4_9BACT</name>
<dbReference type="InterPro" id="IPR007345">
    <property type="entry name" value="Polysacch_pyruvyl_Trfase"/>
</dbReference>
<feature type="domain" description="Polysaccharide pyruvyl transferase" evidence="1">
    <location>
        <begin position="8"/>
        <end position="126"/>
    </location>
</feature>
<dbReference type="Pfam" id="PF04230">
    <property type="entry name" value="PS_pyruv_trans"/>
    <property type="match status" value="1"/>
</dbReference>